<accession>A0A383BDC0</accession>
<protein>
    <recommendedName>
        <fullName evidence="1">MaoC-like domain-containing protein</fullName>
    </recommendedName>
</protein>
<sequence length="149" mass="17126">MQTRYFDDFVVGERIPTYRRTITEGEIAHFCSFVGYHVPLFIDEEYAKTTRYGGRIAPSSLIMSVSTGMTESLFRNNIVALIAVERGRFYVPLRAGDTIRTDVIVVDKKNSTQDDRGIVTFHDEVINQRDEKIFEIDKIALIQRARSEV</sequence>
<proteinExistence type="predicted"/>
<dbReference type="SUPFAM" id="SSF54637">
    <property type="entry name" value="Thioesterase/thiol ester dehydrase-isomerase"/>
    <property type="match status" value="1"/>
</dbReference>
<dbReference type="EMBL" id="UINC01199144">
    <property type="protein sequence ID" value="SVE17428.1"/>
    <property type="molecule type" value="Genomic_DNA"/>
</dbReference>
<dbReference type="PANTHER" id="PTHR43664">
    <property type="entry name" value="MONOAMINE OXIDASE-RELATED"/>
    <property type="match status" value="1"/>
</dbReference>
<dbReference type="InterPro" id="IPR052342">
    <property type="entry name" value="MCH/BMMD"/>
</dbReference>
<reference evidence="2" key="1">
    <citation type="submission" date="2018-05" db="EMBL/GenBank/DDBJ databases">
        <authorList>
            <person name="Lanie J.A."/>
            <person name="Ng W.-L."/>
            <person name="Kazmierczak K.M."/>
            <person name="Andrzejewski T.M."/>
            <person name="Davidsen T.M."/>
            <person name="Wayne K.J."/>
            <person name="Tettelin H."/>
            <person name="Glass J.I."/>
            <person name="Rusch D."/>
            <person name="Podicherti R."/>
            <person name="Tsui H.-C.T."/>
            <person name="Winkler M.E."/>
        </authorList>
    </citation>
    <scope>NUCLEOTIDE SEQUENCE</scope>
</reference>
<organism evidence="2">
    <name type="scientific">marine metagenome</name>
    <dbReference type="NCBI Taxonomy" id="408172"/>
    <lineage>
        <taxon>unclassified sequences</taxon>
        <taxon>metagenomes</taxon>
        <taxon>ecological metagenomes</taxon>
    </lineage>
</organism>
<dbReference type="PANTHER" id="PTHR43664:SF1">
    <property type="entry name" value="BETA-METHYLMALYL-COA DEHYDRATASE"/>
    <property type="match status" value="1"/>
</dbReference>
<dbReference type="InterPro" id="IPR029069">
    <property type="entry name" value="HotDog_dom_sf"/>
</dbReference>
<dbReference type="Pfam" id="PF01575">
    <property type="entry name" value="MaoC_dehydratas"/>
    <property type="match status" value="1"/>
</dbReference>
<evidence type="ECO:0000313" key="2">
    <source>
        <dbReference type="EMBL" id="SVE17428.1"/>
    </source>
</evidence>
<feature type="domain" description="MaoC-like" evidence="1">
    <location>
        <begin position="14"/>
        <end position="120"/>
    </location>
</feature>
<dbReference type="Gene3D" id="3.10.129.10">
    <property type="entry name" value="Hotdog Thioesterase"/>
    <property type="match status" value="1"/>
</dbReference>
<gene>
    <name evidence="2" type="ORF">METZ01_LOCUS470282</name>
</gene>
<name>A0A383BDC0_9ZZZZ</name>
<dbReference type="AlphaFoldDB" id="A0A383BDC0"/>
<evidence type="ECO:0000259" key="1">
    <source>
        <dbReference type="Pfam" id="PF01575"/>
    </source>
</evidence>
<dbReference type="InterPro" id="IPR002539">
    <property type="entry name" value="MaoC-like_dom"/>
</dbReference>